<dbReference type="InterPro" id="IPR004017">
    <property type="entry name" value="Cys_rich_dom"/>
</dbReference>
<dbReference type="AlphaFoldDB" id="A0A8B6MC32"/>
<evidence type="ECO:0000313" key="2">
    <source>
        <dbReference type="EMBL" id="VTZ52573.1"/>
    </source>
</evidence>
<accession>A0A8B6MC32</accession>
<dbReference type="EMBL" id="CABFMQ020000153">
    <property type="protein sequence ID" value="VTZ52573.1"/>
    <property type="molecule type" value="Genomic_DNA"/>
</dbReference>
<proteinExistence type="predicted"/>
<dbReference type="PANTHER" id="PTHR30296:SF0">
    <property type="entry name" value="LACTATE UTILIZATION PROTEIN A"/>
    <property type="match status" value="1"/>
</dbReference>
<reference evidence="2 3" key="1">
    <citation type="submission" date="2019-05" db="EMBL/GenBank/DDBJ databases">
        <authorList>
            <person name="Farhan Ul Haque M."/>
        </authorList>
    </citation>
    <scope>NUCLEOTIDE SEQUENCE [LARGE SCALE GENOMIC DNA]</scope>
    <source>
        <strain evidence="2">2</strain>
    </source>
</reference>
<dbReference type="Pfam" id="PF02754">
    <property type="entry name" value="CCG"/>
    <property type="match status" value="2"/>
</dbReference>
<protein>
    <submittedName>
        <fullName evidence="2">Lactate utilization protein A</fullName>
    </submittedName>
</protein>
<feature type="domain" description="Cysteine-rich" evidence="1">
    <location>
        <begin position="167"/>
        <end position="250"/>
    </location>
</feature>
<evidence type="ECO:0000313" key="3">
    <source>
        <dbReference type="Proteomes" id="UP000485880"/>
    </source>
</evidence>
<dbReference type="PANTHER" id="PTHR30296">
    <property type="entry name" value="UNCHARACTERIZED PROTEIN YKGE"/>
    <property type="match status" value="1"/>
</dbReference>
<sequence length="283" mass="30278">MLIPSVRRKLRKAAIIGEQCAMPSNSIHSGAPDAPEVGLFVTCLVDMIRPRIGFAAIDLLHRAGCKVVVPRAQTCCGQPAFNSGDRGHARVIAKTVVKTFEKFDYVVAPSGSCAATIKVHYPELFAEDAGWRKRAEDLAARTFELLSFLVDVRSFRPEDISLRASATYHDSCSGLRELGVKAQPRLLLEAIEGLNLIPLPGHDVCCGFGGTFCLKYPSISNAIVDDKARAVEGVKADLLLGGDLGCLMNMAGKLHRRGAPARVFHAAEVIAGMADGPAIGEEA</sequence>
<dbReference type="GO" id="GO:0016491">
    <property type="term" value="F:oxidoreductase activity"/>
    <property type="evidence" value="ECO:0007669"/>
    <property type="project" value="UniProtKB-ARBA"/>
</dbReference>
<dbReference type="Proteomes" id="UP000485880">
    <property type="component" value="Unassembled WGS sequence"/>
</dbReference>
<name>A0A8B6MC32_METTU</name>
<gene>
    <name evidence="2" type="primary">lutA</name>
    <name evidence="2" type="ORF">MPC4_90048</name>
</gene>
<organism evidence="2 3">
    <name type="scientific">Methylocella tundrae</name>
    <dbReference type="NCBI Taxonomy" id="227605"/>
    <lineage>
        <taxon>Bacteria</taxon>
        <taxon>Pseudomonadati</taxon>
        <taxon>Pseudomonadota</taxon>
        <taxon>Alphaproteobacteria</taxon>
        <taxon>Hyphomicrobiales</taxon>
        <taxon>Beijerinckiaceae</taxon>
        <taxon>Methylocella</taxon>
    </lineage>
</organism>
<comment type="caution">
    <text evidence="2">The sequence shown here is derived from an EMBL/GenBank/DDBJ whole genome shotgun (WGS) entry which is preliminary data.</text>
</comment>
<dbReference type="GO" id="GO:0005829">
    <property type="term" value="C:cytosol"/>
    <property type="evidence" value="ECO:0007669"/>
    <property type="project" value="TreeGrafter"/>
</dbReference>
<feature type="domain" description="Cysteine-rich" evidence="1">
    <location>
        <begin position="37"/>
        <end position="118"/>
    </location>
</feature>
<keyword evidence="3" id="KW-1185">Reference proteome</keyword>
<evidence type="ECO:0000259" key="1">
    <source>
        <dbReference type="Pfam" id="PF02754"/>
    </source>
</evidence>